<dbReference type="PANTHER" id="PTHR33067">
    <property type="entry name" value="RNA-DIRECTED DNA POLYMERASE-RELATED"/>
    <property type="match status" value="1"/>
</dbReference>
<dbReference type="Gene3D" id="2.40.70.10">
    <property type="entry name" value="Acid Proteases"/>
    <property type="match status" value="1"/>
</dbReference>
<dbReference type="Proteomes" id="UP001151760">
    <property type="component" value="Unassembled WGS sequence"/>
</dbReference>
<protein>
    <submittedName>
        <fullName evidence="1">DNA/RNA polymerases superfamily protein</fullName>
    </submittedName>
</protein>
<evidence type="ECO:0000313" key="2">
    <source>
        <dbReference type="Proteomes" id="UP001151760"/>
    </source>
</evidence>
<comment type="caution">
    <text evidence="1">The sequence shown here is derived from an EMBL/GenBank/DDBJ whole genome shotgun (WGS) entry which is preliminary data.</text>
</comment>
<reference evidence="1" key="2">
    <citation type="submission" date="2022-01" db="EMBL/GenBank/DDBJ databases">
        <authorList>
            <person name="Yamashiro T."/>
            <person name="Shiraishi A."/>
            <person name="Satake H."/>
            <person name="Nakayama K."/>
        </authorList>
    </citation>
    <scope>NUCLEOTIDE SEQUENCE</scope>
</reference>
<reference evidence="1" key="1">
    <citation type="journal article" date="2022" name="Int. J. Mol. Sci.">
        <title>Draft Genome of Tanacetum Coccineum: Genomic Comparison of Closely Related Tanacetum-Family Plants.</title>
        <authorList>
            <person name="Yamashiro T."/>
            <person name="Shiraishi A."/>
            <person name="Nakayama K."/>
            <person name="Satake H."/>
        </authorList>
    </citation>
    <scope>NUCLEOTIDE SEQUENCE</scope>
</reference>
<evidence type="ECO:0000313" key="1">
    <source>
        <dbReference type="EMBL" id="GJS52984.1"/>
    </source>
</evidence>
<name>A0ABQ4WJC0_9ASTR</name>
<dbReference type="PANTHER" id="PTHR33067:SF9">
    <property type="entry name" value="RNA-DIRECTED DNA POLYMERASE"/>
    <property type="match status" value="1"/>
</dbReference>
<proteinExistence type="predicted"/>
<dbReference type="InterPro" id="IPR021109">
    <property type="entry name" value="Peptidase_aspartic_dom_sf"/>
</dbReference>
<organism evidence="1 2">
    <name type="scientific">Tanacetum coccineum</name>
    <dbReference type="NCBI Taxonomy" id="301880"/>
    <lineage>
        <taxon>Eukaryota</taxon>
        <taxon>Viridiplantae</taxon>
        <taxon>Streptophyta</taxon>
        <taxon>Embryophyta</taxon>
        <taxon>Tracheophyta</taxon>
        <taxon>Spermatophyta</taxon>
        <taxon>Magnoliopsida</taxon>
        <taxon>eudicotyledons</taxon>
        <taxon>Gunneridae</taxon>
        <taxon>Pentapetalae</taxon>
        <taxon>asterids</taxon>
        <taxon>campanulids</taxon>
        <taxon>Asterales</taxon>
        <taxon>Asteraceae</taxon>
        <taxon>Asteroideae</taxon>
        <taxon>Anthemideae</taxon>
        <taxon>Anthemidinae</taxon>
        <taxon>Tanacetum</taxon>
    </lineage>
</organism>
<dbReference type="EMBL" id="BQNB010008694">
    <property type="protein sequence ID" value="GJS52984.1"/>
    <property type="molecule type" value="Genomic_DNA"/>
</dbReference>
<dbReference type="CDD" id="cd00303">
    <property type="entry name" value="retropepsin_like"/>
    <property type="match status" value="1"/>
</dbReference>
<keyword evidence="2" id="KW-1185">Reference proteome</keyword>
<accession>A0ABQ4WJC0</accession>
<sequence>MEEYMTKTREGYGSGIARPMIEEKDQYKLNGQFLKELHDYTFSGSNNEDANEHIEKEVISFYKGLDVPTRQILDSKSAIPSMKAADTKKAIQDIADHSQKWHNGTSTRYRSTKTSDGLAAIQAQLNNLGKIKKVNEKVNQGASITALEIQIEQMNKVLRERGSGNLPSLTESNPRDHVNSISTIVETDTTPICRIGPNRYAVSGLQNKEGSYGIKDLDAHSIGTTLLEDALPPKEKDPGSFILPCYINNLCFNKALANLGASISVMPFSTYTNLGLGKLAPTKLIVELADRTVKHPKGIAENILVGIDKFVFPVDFIFLDMPEDIKTPLILGRPCLSTAHAKINVFKRKITLRVGNDKVVFKSEKPT</sequence>
<gene>
    <name evidence="1" type="ORF">Tco_0626346</name>
</gene>